<name>A0A062UGV4_9PROT</name>
<dbReference type="Proteomes" id="UP000027190">
    <property type="component" value="Unassembled WGS sequence"/>
</dbReference>
<dbReference type="AlphaFoldDB" id="A0A062UGV4"/>
<keyword evidence="4" id="KW-1185">Reference proteome</keyword>
<feature type="domain" description="Transcriptional regulator-like" evidence="2">
    <location>
        <begin position="20"/>
        <end position="78"/>
    </location>
</feature>
<dbReference type="EMBL" id="AWFG01000034">
    <property type="protein sequence ID" value="KCZ56943.1"/>
    <property type="molecule type" value="Genomic_DNA"/>
</dbReference>
<sequence length="283" mass="32044">MNDRATSPRQSERAGDPPARDLRLPYAAWAWEYLRRNRDYARSYRSSRAGRARPVPLNTGAVLIREKRRWSDAEKWGLLSFADPEKSCEEANVFWRPDRLAGALPIQLLRLRGTGVDGENAAHEEIELCQLQTRRIMLDTVDGARHILLCGRRFWVQLVCEAPRSRAENCAIAVRIDSIRHYQRRLDTASQLLSLYHSAGGKISLIGRSRDSTRLAQGLIAIDIVNAGGSHRDVAEAIYGADKVAERWGGPSCYYEDWARRLVARARFMVNEGYLGLLGKKTL</sequence>
<accession>A0A062UGV4</accession>
<evidence type="ECO:0000313" key="4">
    <source>
        <dbReference type="Proteomes" id="UP000027190"/>
    </source>
</evidence>
<comment type="caution">
    <text evidence="3">The sequence shown here is derived from an EMBL/GenBank/DDBJ whole genome shotgun (WGS) entry which is preliminary data.</text>
</comment>
<gene>
    <name evidence="3" type="ORF">HY30_17790</name>
</gene>
<dbReference type="OrthoDB" id="9800831at2"/>
<dbReference type="InterPro" id="IPR045465">
    <property type="entry name" value="Trans_reg_dom"/>
</dbReference>
<evidence type="ECO:0008006" key="5">
    <source>
        <dbReference type="Google" id="ProtNLM"/>
    </source>
</evidence>
<dbReference type="Pfam" id="PF20109">
    <property type="entry name" value="Trans_reg_dom"/>
    <property type="match status" value="1"/>
</dbReference>
<dbReference type="RefSeq" id="WP_034740689.1">
    <property type="nucleotide sequence ID" value="NZ_AWFG01000034.1"/>
</dbReference>
<evidence type="ECO:0000313" key="3">
    <source>
        <dbReference type="EMBL" id="KCZ56943.1"/>
    </source>
</evidence>
<dbReference type="PATRIC" id="fig|1280947.3.peg.2412"/>
<dbReference type="InterPro" id="IPR018754">
    <property type="entry name" value="RovC-like_DNA-bd"/>
</dbReference>
<dbReference type="eggNOG" id="COG5419">
    <property type="taxonomic scope" value="Bacteria"/>
</dbReference>
<dbReference type="STRING" id="1280947.HY30_17790"/>
<evidence type="ECO:0000259" key="2">
    <source>
        <dbReference type="Pfam" id="PF20109"/>
    </source>
</evidence>
<proteinExistence type="predicted"/>
<reference evidence="3 4" key="1">
    <citation type="journal article" date="2014" name="Antonie Van Leeuwenhoek">
        <title>Hyphomonas beringensis sp. nov. and Hyphomonas chukchiensis sp. nov., isolated from surface seawater of the Bering Sea and Chukchi Sea.</title>
        <authorList>
            <person name="Li C."/>
            <person name="Lai Q."/>
            <person name="Li G."/>
            <person name="Dong C."/>
            <person name="Wang J."/>
            <person name="Liao Y."/>
            <person name="Shao Z."/>
        </authorList>
    </citation>
    <scope>NUCLEOTIDE SEQUENCE [LARGE SCALE GENOMIC DNA]</scope>
    <source>
        <strain evidence="3 4">BH-BN04-4</strain>
    </source>
</reference>
<evidence type="ECO:0000259" key="1">
    <source>
        <dbReference type="Pfam" id="PF10074"/>
    </source>
</evidence>
<feature type="domain" description="T6SS Transcription factor RovC-like DNA binding" evidence="1">
    <location>
        <begin position="207"/>
        <end position="278"/>
    </location>
</feature>
<dbReference type="Pfam" id="PF10074">
    <property type="entry name" value="RovC_DNA-bd"/>
    <property type="match status" value="1"/>
</dbReference>
<protein>
    <recommendedName>
        <fullName evidence="5">DUF2285 domain-containing protein</fullName>
    </recommendedName>
</protein>
<organism evidence="3 4">
    <name type="scientific">Hyphomonas chukchiensis</name>
    <dbReference type="NCBI Taxonomy" id="1280947"/>
    <lineage>
        <taxon>Bacteria</taxon>
        <taxon>Pseudomonadati</taxon>
        <taxon>Pseudomonadota</taxon>
        <taxon>Alphaproteobacteria</taxon>
        <taxon>Hyphomonadales</taxon>
        <taxon>Hyphomonadaceae</taxon>
        <taxon>Hyphomonas</taxon>
    </lineage>
</organism>